<comment type="caution">
    <text evidence="1">The sequence shown here is derived from an EMBL/GenBank/DDBJ whole genome shotgun (WGS) entry which is preliminary data.</text>
</comment>
<organism evidence="1 2">
    <name type="scientific">Peribacillus simplex</name>
    <dbReference type="NCBI Taxonomy" id="1478"/>
    <lineage>
        <taxon>Bacteria</taxon>
        <taxon>Bacillati</taxon>
        <taxon>Bacillota</taxon>
        <taxon>Bacilli</taxon>
        <taxon>Bacillales</taxon>
        <taxon>Bacillaceae</taxon>
        <taxon>Peribacillus</taxon>
    </lineage>
</organism>
<accession>A0A9X8RF69</accession>
<name>A0A9X8RF69_9BACI</name>
<sequence length="53" mass="6329">MIKMLAKYLPKKYTDINNYSVFCVEPLFYYHIVQTIFKPFISYKAAYGLLWGP</sequence>
<evidence type="ECO:0000313" key="1">
    <source>
        <dbReference type="EMBL" id="SIS13422.1"/>
    </source>
</evidence>
<gene>
    <name evidence="1" type="ORF">SAMN05878482_1183</name>
</gene>
<protein>
    <submittedName>
        <fullName evidence="1">Uncharacterized protein</fullName>
    </submittedName>
</protein>
<reference evidence="1 2" key="1">
    <citation type="submission" date="2017-01" db="EMBL/GenBank/DDBJ databases">
        <authorList>
            <person name="Varghese N."/>
            <person name="Submissions S."/>
        </authorList>
    </citation>
    <scope>NUCLEOTIDE SEQUENCE [LARGE SCALE GENOMIC DNA]</scope>
    <source>
        <strain evidence="1 2">RUG2-6</strain>
    </source>
</reference>
<evidence type="ECO:0000313" key="2">
    <source>
        <dbReference type="Proteomes" id="UP000185829"/>
    </source>
</evidence>
<proteinExistence type="predicted"/>
<dbReference type="Proteomes" id="UP000185829">
    <property type="component" value="Unassembled WGS sequence"/>
</dbReference>
<dbReference type="EMBL" id="FTMX01000018">
    <property type="protein sequence ID" value="SIS13422.1"/>
    <property type="molecule type" value="Genomic_DNA"/>
</dbReference>
<dbReference type="AlphaFoldDB" id="A0A9X8RF69"/>